<gene>
    <name evidence="2 4" type="ORF">P152DRAFT_501871</name>
</gene>
<name>A0A6G1G7N0_9PEZI</name>
<reference evidence="4" key="3">
    <citation type="submission" date="2025-04" db="UniProtKB">
        <authorList>
            <consortium name="RefSeq"/>
        </authorList>
    </citation>
    <scope>IDENTIFICATION</scope>
    <source>
        <strain evidence="4">CBS 781.70</strain>
    </source>
</reference>
<feature type="region of interest" description="Disordered" evidence="1">
    <location>
        <begin position="112"/>
        <end position="131"/>
    </location>
</feature>
<protein>
    <submittedName>
        <fullName evidence="2 4">Uncharacterized protein</fullName>
    </submittedName>
</protein>
<dbReference type="RefSeq" id="XP_033535665.1">
    <property type="nucleotide sequence ID" value="XM_033682324.1"/>
</dbReference>
<organism evidence="2">
    <name type="scientific">Eremomyces bilateralis CBS 781.70</name>
    <dbReference type="NCBI Taxonomy" id="1392243"/>
    <lineage>
        <taxon>Eukaryota</taxon>
        <taxon>Fungi</taxon>
        <taxon>Dikarya</taxon>
        <taxon>Ascomycota</taxon>
        <taxon>Pezizomycotina</taxon>
        <taxon>Dothideomycetes</taxon>
        <taxon>Dothideomycetes incertae sedis</taxon>
        <taxon>Eremomycetales</taxon>
        <taxon>Eremomycetaceae</taxon>
        <taxon>Eremomyces</taxon>
    </lineage>
</organism>
<proteinExistence type="predicted"/>
<reference evidence="4" key="2">
    <citation type="submission" date="2020-04" db="EMBL/GenBank/DDBJ databases">
        <authorList>
            <consortium name="NCBI Genome Project"/>
        </authorList>
    </citation>
    <scope>NUCLEOTIDE SEQUENCE</scope>
    <source>
        <strain evidence="4">CBS 781.70</strain>
    </source>
</reference>
<sequence>MGGNAFTQPGPNDQPALVTPRLTPQQYDLLKTYVSDKLAALFECLAVPKEMPGKESFGDLDYLAVAPTVNCPEDWVAEVQSRLSAPQVRGQDPTASFAVPWDIAGIKDVIEQPRATNGEPQATNDVNHEDVSTPTHHAQIDLSLIPPSTYPWQLFLHSHGDLSRILAHLLRPLALHLNHHGLHLRLAEIAASVPDKKKSLLFLSTAPDALFRFLEIDYAAVGGAGSCTEMFDQVVASPFFGAGVVEWAATPREDGTRSDRQRHAKRPMYRQFMEEYIPANLSKFSSKAGYSREEVRERAVRWFGKEAELATMLGEWAVEEAEKAWWADVVGVFPGEMSVEKRRRVVRGLKRWVEVGGGEAVVRREARALEGRWVDGMGVGREGWGGRREGVLEWVKGNWEMVNALEKGRVKGGGKKWVE</sequence>
<keyword evidence="3" id="KW-1185">Reference proteome</keyword>
<accession>A0A6G1G7N0</accession>
<evidence type="ECO:0000313" key="3">
    <source>
        <dbReference type="Proteomes" id="UP000504638"/>
    </source>
</evidence>
<dbReference type="Proteomes" id="UP000504638">
    <property type="component" value="Unplaced"/>
</dbReference>
<evidence type="ECO:0000256" key="1">
    <source>
        <dbReference type="SAM" id="MobiDB-lite"/>
    </source>
</evidence>
<evidence type="ECO:0000313" key="2">
    <source>
        <dbReference type="EMBL" id="KAF1814034.1"/>
    </source>
</evidence>
<dbReference type="GeneID" id="54422894"/>
<dbReference type="EMBL" id="ML975154">
    <property type="protein sequence ID" value="KAF1814034.1"/>
    <property type="molecule type" value="Genomic_DNA"/>
</dbReference>
<evidence type="ECO:0000313" key="4">
    <source>
        <dbReference type="RefSeq" id="XP_033535665.1"/>
    </source>
</evidence>
<feature type="compositionally biased region" description="Polar residues" evidence="1">
    <location>
        <begin position="114"/>
        <end position="125"/>
    </location>
</feature>
<dbReference type="AlphaFoldDB" id="A0A6G1G7N0"/>
<reference evidence="2 4" key="1">
    <citation type="submission" date="2020-01" db="EMBL/GenBank/DDBJ databases">
        <authorList>
            <consortium name="DOE Joint Genome Institute"/>
            <person name="Haridas S."/>
            <person name="Albert R."/>
            <person name="Binder M."/>
            <person name="Bloem J."/>
            <person name="Labutti K."/>
            <person name="Salamov A."/>
            <person name="Andreopoulos B."/>
            <person name="Baker S.E."/>
            <person name="Barry K."/>
            <person name="Bills G."/>
            <person name="Bluhm B.H."/>
            <person name="Cannon C."/>
            <person name="Castanera R."/>
            <person name="Culley D.E."/>
            <person name="Daum C."/>
            <person name="Ezra D."/>
            <person name="Gonzalez J.B."/>
            <person name="Henrissat B."/>
            <person name="Kuo A."/>
            <person name="Liang C."/>
            <person name="Lipzen A."/>
            <person name="Lutzoni F."/>
            <person name="Magnuson J."/>
            <person name="Mondo S."/>
            <person name="Nolan M."/>
            <person name="Ohm R."/>
            <person name="Pangilinan J."/>
            <person name="Park H.-J."/>
            <person name="Ramirez L."/>
            <person name="Alfaro M."/>
            <person name="Sun H."/>
            <person name="Tritt A."/>
            <person name="Yoshinaga Y."/>
            <person name="Zwiers L.-H."/>
            <person name="Turgeon B.G."/>
            <person name="Goodwin S.B."/>
            <person name="Spatafora J.W."/>
            <person name="Crous P.W."/>
            <person name="Grigoriev I.V."/>
        </authorList>
    </citation>
    <scope>NUCLEOTIDE SEQUENCE</scope>
    <source>
        <strain evidence="2 4">CBS 781.70</strain>
    </source>
</reference>
<dbReference type="OrthoDB" id="4708870at2759"/>